<organism evidence="2 3">
    <name type="scientific">Arabis nemorensis</name>
    <dbReference type="NCBI Taxonomy" id="586526"/>
    <lineage>
        <taxon>Eukaryota</taxon>
        <taxon>Viridiplantae</taxon>
        <taxon>Streptophyta</taxon>
        <taxon>Embryophyta</taxon>
        <taxon>Tracheophyta</taxon>
        <taxon>Spermatophyta</taxon>
        <taxon>Magnoliopsida</taxon>
        <taxon>eudicotyledons</taxon>
        <taxon>Gunneridae</taxon>
        <taxon>Pentapetalae</taxon>
        <taxon>rosids</taxon>
        <taxon>malvids</taxon>
        <taxon>Brassicales</taxon>
        <taxon>Brassicaceae</taxon>
        <taxon>Arabideae</taxon>
        <taxon>Arabis</taxon>
    </lineage>
</organism>
<sequence length="165" mass="18050">MAARFLVKRLATVNVSRTPGRDFSGYVLRQVTTGINSFSTAFKQTEGNMRDRHYGSHASNDDKSTTEYVADKAKEGVKKATDAAVNAGDNMKDAMDGAWKAAKETGQNISNAVTADDDDVDGDRIQEDKVAVELKDVSQPVDTTEYRGVEELQQQTGGEVKSPWR</sequence>
<feature type="region of interest" description="Disordered" evidence="1">
    <location>
        <begin position="135"/>
        <end position="165"/>
    </location>
</feature>
<dbReference type="EMBL" id="CABITT030000003">
    <property type="protein sequence ID" value="VVA97704.1"/>
    <property type="molecule type" value="Genomic_DNA"/>
</dbReference>
<evidence type="ECO:0000313" key="3">
    <source>
        <dbReference type="Proteomes" id="UP000489600"/>
    </source>
</evidence>
<evidence type="ECO:0000256" key="1">
    <source>
        <dbReference type="SAM" id="MobiDB-lite"/>
    </source>
</evidence>
<accession>A0A565B8M9</accession>
<name>A0A565B8M9_9BRAS</name>
<dbReference type="AlphaFoldDB" id="A0A565B8M9"/>
<keyword evidence="3" id="KW-1185">Reference proteome</keyword>
<evidence type="ECO:0000313" key="2">
    <source>
        <dbReference type="EMBL" id="VVA97704.1"/>
    </source>
</evidence>
<dbReference type="Gene3D" id="6.10.280.100">
    <property type="match status" value="1"/>
</dbReference>
<dbReference type="Proteomes" id="UP000489600">
    <property type="component" value="Unassembled WGS sequence"/>
</dbReference>
<reference evidence="2" key="1">
    <citation type="submission" date="2019-07" db="EMBL/GenBank/DDBJ databases">
        <authorList>
            <person name="Dittberner H."/>
        </authorList>
    </citation>
    <scope>NUCLEOTIDE SEQUENCE [LARGE SCALE GENOMIC DNA]</scope>
</reference>
<proteinExistence type="predicted"/>
<gene>
    <name evidence="2" type="ORF">ANE_LOCUS8149</name>
</gene>
<dbReference type="OrthoDB" id="1162579at2759"/>
<comment type="caution">
    <text evidence="2">The sequence shown here is derived from an EMBL/GenBank/DDBJ whole genome shotgun (WGS) entry which is preliminary data.</text>
</comment>
<protein>
    <submittedName>
        <fullName evidence="2">Uncharacterized protein</fullName>
    </submittedName>
</protein>